<accession>A0ABY5VCV8</accession>
<evidence type="ECO:0000313" key="3">
    <source>
        <dbReference type="Proteomes" id="UP001060164"/>
    </source>
</evidence>
<organism evidence="2 3">
    <name type="scientific">Ruminococcus gauvreauii</name>
    <dbReference type="NCBI Taxonomy" id="438033"/>
    <lineage>
        <taxon>Bacteria</taxon>
        <taxon>Bacillati</taxon>
        <taxon>Bacillota</taxon>
        <taxon>Clostridia</taxon>
        <taxon>Eubacteriales</taxon>
        <taxon>Oscillospiraceae</taxon>
        <taxon>Ruminococcus</taxon>
    </lineage>
</organism>
<name>A0ABY5VCV8_9FIRM</name>
<dbReference type="PANTHER" id="PTHR42951:SF4">
    <property type="entry name" value="ACYL-COENZYME A THIOESTERASE MBLAC2"/>
    <property type="match status" value="1"/>
</dbReference>
<feature type="domain" description="Metallo-beta-lactamase" evidence="1">
    <location>
        <begin position="16"/>
        <end position="212"/>
    </location>
</feature>
<evidence type="ECO:0000313" key="2">
    <source>
        <dbReference type="EMBL" id="UWP58320.1"/>
    </source>
</evidence>
<dbReference type="Pfam" id="PF00753">
    <property type="entry name" value="Lactamase_B"/>
    <property type="match status" value="1"/>
</dbReference>
<dbReference type="SUPFAM" id="SSF56281">
    <property type="entry name" value="Metallo-hydrolase/oxidoreductase"/>
    <property type="match status" value="1"/>
</dbReference>
<gene>
    <name evidence="2" type="ORF">NQ502_13130</name>
</gene>
<dbReference type="InterPro" id="IPR050855">
    <property type="entry name" value="NDM-1-like"/>
</dbReference>
<dbReference type="InterPro" id="IPR036866">
    <property type="entry name" value="RibonucZ/Hydroxyglut_hydro"/>
</dbReference>
<evidence type="ECO:0000259" key="1">
    <source>
        <dbReference type="SMART" id="SM00849"/>
    </source>
</evidence>
<proteinExistence type="predicted"/>
<dbReference type="RefSeq" id="WP_044983414.1">
    <property type="nucleotide sequence ID" value="NZ_CABLBR010000024.1"/>
</dbReference>
<dbReference type="Gene3D" id="3.60.15.10">
    <property type="entry name" value="Ribonuclease Z/Hydroxyacylglutathione hydrolase-like"/>
    <property type="match status" value="1"/>
</dbReference>
<dbReference type="EMBL" id="CP102290">
    <property type="protein sequence ID" value="UWP58320.1"/>
    <property type="molecule type" value="Genomic_DNA"/>
</dbReference>
<dbReference type="InterPro" id="IPR001279">
    <property type="entry name" value="Metallo-B-lactamas"/>
</dbReference>
<dbReference type="SMART" id="SM00849">
    <property type="entry name" value="Lactamase_B"/>
    <property type="match status" value="1"/>
</dbReference>
<keyword evidence="3" id="KW-1185">Reference proteome</keyword>
<dbReference type="PANTHER" id="PTHR42951">
    <property type="entry name" value="METALLO-BETA-LACTAMASE DOMAIN-CONTAINING"/>
    <property type="match status" value="1"/>
</dbReference>
<reference evidence="2" key="1">
    <citation type="journal article" date="2022" name="Cell">
        <title>Design, construction, and in vivo augmentation of a complex gut microbiome.</title>
        <authorList>
            <person name="Cheng A.G."/>
            <person name="Ho P.Y."/>
            <person name="Aranda-Diaz A."/>
            <person name="Jain S."/>
            <person name="Yu F.B."/>
            <person name="Meng X."/>
            <person name="Wang M."/>
            <person name="Iakiviak M."/>
            <person name="Nagashima K."/>
            <person name="Zhao A."/>
            <person name="Murugkar P."/>
            <person name="Patil A."/>
            <person name="Atabakhsh K."/>
            <person name="Weakley A."/>
            <person name="Yan J."/>
            <person name="Brumbaugh A.R."/>
            <person name="Higginbottom S."/>
            <person name="Dimas A."/>
            <person name="Shiver A.L."/>
            <person name="Deutschbauer A."/>
            <person name="Neff N."/>
            <person name="Sonnenburg J.L."/>
            <person name="Huang K.C."/>
            <person name="Fischbach M.A."/>
        </authorList>
    </citation>
    <scope>NUCLEOTIDE SEQUENCE</scope>
    <source>
        <strain evidence="2">DSM 19829</strain>
    </source>
</reference>
<protein>
    <submittedName>
        <fullName evidence="2">MBL fold metallo-hydrolase</fullName>
    </submittedName>
</protein>
<dbReference type="CDD" id="cd16282">
    <property type="entry name" value="metallo-hydrolase-like_MBL-fold"/>
    <property type="match status" value="1"/>
</dbReference>
<dbReference type="Proteomes" id="UP001060164">
    <property type="component" value="Chromosome"/>
</dbReference>
<sequence length="289" mass="33197">MQQITKHVYTETEIRGCDPSIVLTKEGAVFIDTAQWITNLEQMIAFAKEKAGSIRYLVNTESHIDHIFGNHWLRKEGATIIGHEKILDGFFKIPAAFQMDVHDYNVDIIQRQDPEALERMPSREEYIVAAPDLTFTEQLMFSLGDHVFHCVHTPGHSPEQVSVYVPQERVVFVGDNLFNDCQIWLHSADFDDLFASLDWLNSLDVDYIVPGHGPVKGKEAVIENKKFLYDWLAAVADGIAKGWEKEECVSRIHFADRCPVDIGQSECMEYVQTNNVRVTYDYLMRKRDK</sequence>